<protein>
    <submittedName>
        <fullName evidence="3">Uncharacterized protein</fullName>
    </submittedName>
</protein>
<proteinExistence type="predicted"/>
<dbReference type="EMBL" id="JABANM010030866">
    <property type="protein sequence ID" value="KAF4705541.1"/>
    <property type="molecule type" value="Genomic_DNA"/>
</dbReference>
<feature type="signal peptide" evidence="2">
    <location>
        <begin position="1"/>
        <end position="21"/>
    </location>
</feature>
<feature type="region of interest" description="Disordered" evidence="1">
    <location>
        <begin position="29"/>
        <end position="114"/>
    </location>
</feature>
<evidence type="ECO:0000256" key="2">
    <source>
        <dbReference type="SAM" id="SignalP"/>
    </source>
</evidence>
<gene>
    <name evidence="3" type="ORF">FOZ62_023472</name>
</gene>
<accession>A0A7J6QBW0</accession>
<feature type="compositionally biased region" description="Basic and acidic residues" evidence="1">
    <location>
        <begin position="38"/>
        <end position="56"/>
    </location>
</feature>
<feature type="non-terminal residue" evidence="3">
    <location>
        <position position="114"/>
    </location>
</feature>
<keyword evidence="2" id="KW-0732">Signal</keyword>
<dbReference type="Proteomes" id="UP000574390">
    <property type="component" value="Unassembled WGS sequence"/>
</dbReference>
<feature type="compositionally biased region" description="Basic and acidic residues" evidence="1">
    <location>
        <begin position="105"/>
        <end position="114"/>
    </location>
</feature>
<feature type="chain" id="PRO_5029905163" evidence="2">
    <location>
        <begin position="22"/>
        <end position="114"/>
    </location>
</feature>
<feature type="compositionally biased region" description="Basic and acidic residues" evidence="1">
    <location>
        <begin position="71"/>
        <end position="80"/>
    </location>
</feature>
<evidence type="ECO:0000256" key="1">
    <source>
        <dbReference type="SAM" id="MobiDB-lite"/>
    </source>
</evidence>
<name>A0A7J6QBW0_PEROL</name>
<feature type="compositionally biased region" description="Basic residues" evidence="1">
    <location>
        <begin position="84"/>
        <end position="99"/>
    </location>
</feature>
<comment type="caution">
    <text evidence="3">The sequence shown here is derived from an EMBL/GenBank/DDBJ whole genome shotgun (WGS) entry which is preliminary data.</text>
</comment>
<evidence type="ECO:0000313" key="3">
    <source>
        <dbReference type="EMBL" id="KAF4705541.1"/>
    </source>
</evidence>
<sequence>MTMLVRIVVPLILLAALYVEASSWKKVKKNLSKLSPKRKNEDKTPPREDDRGEISSKKTRSGLFSIRKKKNKDEAKEKDQGGGSKKRSFGVFTLRKKRHDLTSAGRKEMPSKEK</sequence>
<organism evidence="3 4">
    <name type="scientific">Perkinsus olseni</name>
    <name type="common">Perkinsus atlanticus</name>
    <dbReference type="NCBI Taxonomy" id="32597"/>
    <lineage>
        <taxon>Eukaryota</taxon>
        <taxon>Sar</taxon>
        <taxon>Alveolata</taxon>
        <taxon>Perkinsozoa</taxon>
        <taxon>Perkinsea</taxon>
        <taxon>Perkinsida</taxon>
        <taxon>Perkinsidae</taxon>
        <taxon>Perkinsus</taxon>
    </lineage>
</organism>
<evidence type="ECO:0000313" key="4">
    <source>
        <dbReference type="Proteomes" id="UP000574390"/>
    </source>
</evidence>
<reference evidence="3 4" key="1">
    <citation type="submission" date="2020-04" db="EMBL/GenBank/DDBJ databases">
        <title>Perkinsus olseni comparative genomics.</title>
        <authorList>
            <person name="Bogema D.R."/>
        </authorList>
    </citation>
    <scope>NUCLEOTIDE SEQUENCE [LARGE SCALE GENOMIC DNA]</scope>
    <source>
        <strain evidence="3">ATCC PRA-205</strain>
    </source>
</reference>
<dbReference type="AlphaFoldDB" id="A0A7J6QBW0"/>